<feature type="compositionally biased region" description="Low complexity" evidence="1">
    <location>
        <begin position="98"/>
        <end position="135"/>
    </location>
</feature>
<keyword evidence="4" id="KW-1185">Reference proteome</keyword>
<evidence type="ECO:0000256" key="1">
    <source>
        <dbReference type="SAM" id="MobiDB-lite"/>
    </source>
</evidence>
<feature type="compositionally biased region" description="Low complexity" evidence="1">
    <location>
        <begin position="53"/>
        <end position="64"/>
    </location>
</feature>
<feature type="transmembrane region" description="Helical" evidence="2">
    <location>
        <begin position="6"/>
        <end position="24"/>
    </location>
</feature>
<keyword evidence="2" id="KW-0812">Transmembrane</keyword>
<dbReference type="EMBL" id="CP117884">
    <property type="protein sequence ID" value="WDF82304.1"/>
    <property type="molecule type" value="Genomic_DNA"/>
</dbReference>
<organism evidence="3 4">
    <name type="scientific">Lacticaseibacillus pabuli</name>
    <dbReference type="NCBI Taxonomy" id="3025672"/>
    <lineage>
        <taxon>Bacteria</taxon>
        <taxon>Bacillati</taxon>
        <taxon>Bacillota</taxon>
        <taxon>Bacilli</taxon>
        <taxon>Lactobacillales</taxon>
        <taxon>Lactobacillaceae</taxon>
        <taxon>Lacticaseibacillus</taxon>
    </lineage>
</organism>
<keyword evidence="2" id="KW-0472">Membrane</keyword>
<gene>
    <name evidence="3" type="ORF">PQ472_10475</name>
</gene>
<reference evidence="3 4" key="1">
    <citation type="submission" date="2023-02" db="EMBL/GenBank/DDBJ databases">
        <title>Genome sequence of Lacticaseibacillus sp. KACC 23028.</title>
        <authorList>
            <person name="Kim S."/>
            <person name="Heo J."/>
            <person name="Kwon S.-W."/>
        </authorList>
    </citation>
    <scope>NUCLEOTIDE SEQUENCE [LARGE SCALE GENOMIC DNA]</scope>
    <source>
        <strain evidence="3 4">KACC 23028</strain>
    </source>
</reference>
<accession>A0ABY7WQ53</accession>
<dbReference type="Proteomes" id="UP001220377">
    <property type="component" value="Chromosome"/>
</dbReference>
<evidence type="ECO:0000313" key="4">
    <source>
        <dbReference type="Proteomes" id="UP001220377"/>
    </source>
</evidence>
<dbReference type="RefSeq" id="WP_274259669.1">
    <property type="nucleotide sequence ID" value="NZ_CP117884.1"/>
</dbReference>
<sequence length="219" mass="23161">MVFWAILFAVMAIGAIAAIIYQVVHKQNAVWPILMAIVFCSFSLACMNSYHNQQSATSSPAPSQHEAKSSDTDATDDEDSDTRDEEADASSDTDDTEASSSSSSATSSSSTTTSTPSASYSAPAASSSSSATSSSHYTPTGRGVTNNQRSGGGRNYAYKPVPQTGSSETVYVSASIPGRYHKDPNCRGLQRYGGVQTMTLSQAQAQGYRAFCAYERYGN</sequence>
<evidence type="ECO:0000313" key="3">
    <source>
        <dbReference type="EMBL" id="WDF82304.1"/>
    </source>
</evidence>
<feature type="region of interest" description="Disordered" evidence="1">
    <location>
        <begin position="53"/>
        <end position="164"/>
    </location>
</feature>
<name>A0ABY7WQ53_9LACO</name>
<proteinExistence type="predicted"/>
<protein>
    <submittedName>
        <fullName evidence="3">Uncharacterized protein</fullName>
    </submittedName>
</protein>
<feature type="compositionally biased region" description="Acidic residues" evidence="1">
    <location>
        <begin position="73"/>
        <end position="97"/>
    </location>
</feature>
<feature type="transmembrane region" description="Helical" evidence="2">
    <location>
        <begin position="31"/>
        <end position="50"/>
    </location>
</feature>
<keyword evidence="2" id="KW-1133">Transmembrane helix</keyword>
<evidence type="ECO:0000256" key="2">
    <source>
        <dbReference type="SAM" id="Phobius"/>
    </source>
</evidence>